<proteinExistence type="predicted"/>
<feature type="signal peptide" evidence="1">
    <location>
        <begin position="1"/>
        <end position="22"/>
    </location>
</feature>
<evidence type="ECO:0008006" key="4">
    <source>
        <dbReference type="Google" id="ProtNLM"/>
    </source>
</evidence>
<evidence type="ECO:0000313" key="2">
    <source>
        <dbReference type="EMBL" id="QSX34685.1"/>
    </source>
</evidence>
<dbReference type="RefSeq" id="WP_207355883.1">
    <property type="nucleotide sequence ID" value="NZ_CP071503.1"/>
</dbReference>
<accession>A0ABX7QVL5</accession>
<evidence type="ECO:0000313" key="3">
    <source>
        <dbReference type="Proteomes" id="UP000662770"/>
    </source>
</evidence>
<dbReference type="Proteomes" id="UP000662770">
    <property type="component" value="Chromosome"/>
</dbReference>
<keyword evidence="3" id="KW-1185">Reference proteome</keyword>
<keyword evidence="1" id="KW-0732">Signal</keyword>
<name>A0ABX7QVL5_9GAMM</name>
<reference evidence="2 3" key="1">
    <citation type="submission" date="2021-03" db="EMBL/GenBank/DDBJ databases">
        <title>Novel species identification of genus Shewanella.</title>
        <authorList>
            <person name="Liu G."/>
            <person name="Zhang Q."/>
        </authorList>
    </citation>
    <scope>NUCLEOTIDE SEQUENCE [LARGE SCALE GENOMIC DNA]</scope>
    <source>
        <strain evidence="2 3">FJAT-51800</strain>
    </source>
</reference>
<protein>
    <recommendedName>
        <fullName evidence="4">DUF3828 domain-containing protein</fullName>
    </recommendedName>
</protein>
<evidence type="ECO:0000256" key="1">
    <source>
        <dbReference type="SAM" id="SignalP"/>
    </source>
</evidence>
<sequence length="151" mass="16692">MKHAVFCWLLSTSAFFSVNLYAALAPNSGNSSNDETPMVLSYAEQPVSKFNQALLKATLSKDSWANSPDSISQRYSGADFEMIKSNQVDGKVITYNMRPSRDGHPQLLLILALDKQGTGWKVSKAGLSWRCQNDAFYGTNNCRVAQQDSDD</sequence>
<feature type="chain" id="PRO_5047309940" description="DUF3828 domain-containing protein" evidence="1">
    <location>
        <begin position="23"/>
        <end position="151"/>
    </location>
</feature>
<dbReference type="EMBL" id="CP071503">
    <property type="protein sequence ID" value="QSX34685.1"/>
    <property type="molecule type" value="Genomic_DNA"/>
</dbReference>
<organism evidence="2 3">
    <name type="scientific">Shewanella avicenniae</name>
    <dbReference type="NCBI Taxonomy" id="2814294"/>
    <lineage>
        <taxon>Bacteria</taxon>
        <taxon>Pseudomonadati</taxon>
        <taxon>Pseudomonadota</taxon>
        <taxon>Gammaproteobacteria</taxon>
        <taxon>Alteromonadales</taxon>
        <taxon>Shewanellaceae</taxon>
        <taxon>Shewanella</taxon>
    </lineage>
</organism>
<gene>
    <name evidence="2" type="ORF">JYB87_05460</name>
</gene>